<dbReference type="Proteomes" id="UP000324748">
    <property type="component" value="Unassembled WGS sequence"/>
</dbReference>
<dbReference type="EMBL" id="VSWC01000015">
    <property type="protein sequence ID" value="KAA1113209.1"/>
    <property type="molecule type" value="Genomic_DNA"/>
</dbReference>
<name>A0A5B0QJD6_PUCGR</name>
<comment type="caution">
    <text evidence="1">The sequence shown here is derived from an EMBL/GenBank/DDBJ whole genome shotgun (WGS) entry which is preliminary data.</text>
</comment>
<proteinExistence type="predicted"/>
<keyword evidence="2" id="KW-1185">Reference proteome</keyword>
<protein>
    <submittedName>
        <fullName evidence="1">Uncharacterized protein</fullName>
    </submittedName>
</protein>
<sequence>MHRETDAGGDGEVLLQMIENLRLRLILMWMFLPEYLDITASLRLILESIVPEIPTTTASAAELAAYSRNSHPHRATITASSRAICIRTTKHAEAEETLPNHSNSAFIRTVMQRRKEGMQSNAHLIPHESPNS</sequence>
<dbReference type="AlphaFoldDB" id="A0A5B0QJD6"/>
<evidence type="ECO:0000313" key="2">
    <source>
        <dbReference type="Proteomes" id="UP000324748"/>
    </source>
</evidence>
<reference evidence="1 2" key="1">
    <citation type="submission" date="2019-05" db="EMBL/GenBank/DDBJ databases">
        <title>Emergence of the Ug99 lineage of the wheat stem rust pathogen through somatic hybridization.</title>
        <authorList>
            <person name="Li F."/>
            <person name="Upadhyaya N.M."/>
            <person name="Sperschneider J."/>
            <person name="Matny O."/>
            <person name="Nguyen-Phuc H."/>
            <person name="Mago R."/>
            <person name="Raley C."/>
            <person name="Miller M.E."/>
            <person name="Silverstein K.A.T."/>
            <person name="Henningsen E."/>
            <person name="Hirsch C.D."/>
            <person name="Visser B."/>
            <person name="Pretorius Z.A."/>
            <person name="Steffenson B.J."/>
            <person name="Schwessinger B."/>
            <person name="Dodds P.N."/>
            <person name="Figueroa M."/>
        </authorList>
    </citation>
    <scope>NUCLEOTIDE SEQUENCE [LARGE SCALE GENOMIC DNA]</scope>
    <source>
        <strain evidence="1">21-0</strain>
    </source>
</reference>
<organism evidence="1 2">
    <name type="scientific">Puccinia graminis f. sp. tritici</name>
    <dbReference type="NCBI Taxonomy" id="56615"/>
    <lineage>
        <taxon>Eukaryota</taxon>
        <taxon>Fungi</taxon>
        <taxon>Dikarya</taxon>
        <taxon>Basidiomycota</taxon>
        <taxon>Pucciniomycotina</taxon>
        <taxon>Pucciniomycetes</taxon>
        <taxon>Pucciniales</taxon>
        <taxon>Pucciniaceae</taxon>
        <taxon>Puccinia</taxon>
    </lineage>
</organism>
<evidence type="ECO:0000313" key="1">
    <source>
        <dbReference type="EMBL" id="KAA1113209.1"/>
    </source>
</evidence>
<accession>A0A5B0QJD6</accession>
<gene>
    <name evidence="1" type="ORF">PGT21_025125</name>
</gene>